<dbReference type="EMBL" id="CADEBD010000294">
    <property type="protein sequence ID" value="CAB3234081.1"/>
    <property type="molecule type" value="Genomic_DNA"/>
</dbReference>
<reference evidence="1 2" key="1">
    <citation type="submission" date="2020-04" db="EMBL/GenBank/DDBJ databases">
        <authorList>
            <person name="Wallbank WR R."/>
            <person name="Pardo Diaz C."/>
            <person name="Kozak K."/>
            <person name="Martin S."/>
            <person name="Jiggins C."/>
            <person name="Moest M."/>
            <person name="Warren A I."/>
            <person name="Byers J.R.P. K."/>
            <person name="Montejo-Kovacevich G."/>
            <person name="Yen C E."/>
        </authorList>
    </citation>
    <scope>NUCLEOTIDE SEQUENCE [LARGE SCALE GENOMIC DNA]</scope>
</reference>
<comment type="caution">
    <text evidence="1">The sequence shown here is derived from an EMBL/GenBank/DDBJ whole genome shotgun (WGS) entry which is preliminary data.</text>
</comment>
<dbReference type="Proteomes" id="UP000494256">
    <property type="component" value="Unassembled WGS sequence"/>
</dbReference>
<dbReference type="AlphaFoldDB" id="A0A8S0ZN92"/>
<evidence type="ECO:0000313" key="2">
    <source>
        <dbReference type="Proteomes" id="UP000494256"/>
    </source>
</evidence>
<protein>
    <submittedName>
        <fullName evidence="1">Uncharacterized protein</fullName>
    </submittedName>
</protein>
<evidence type="ECO:0000313" key="1">
    <source>
        <dbReference type="EMBL" id="CAB3234081.1"/>
    </source>
</evidence>
<accession>A0A8S0ZN92</accession>
<proteinExistence type="predicted"/>
<gene>
    <name evidence="1" type="ORF">APLA_LOCUS6392</name>
</gene>
<organism evidence="1 2">
    <name type="scientific">Arctia plantaginis</name>
    <name type="common">Wood tiger moth</name>
    <name type="synonym">Phalaena plantaginis</name>
    <dbReference type="NCBI Taxonomy" id="874455"/>
    <lineage>
        <taxon>Eukaryota</taxon>
        <taxon>Metazoa</taxon>
        <taxon>Ecdysozoa</taxon>
        <taxon>Arthropoda</taxon>
        <taxon>Hexapoda</taxon>
        <taxon>Insecta</taxon>
        <taxon>Pterygota</taxon>
        <taxon>Neoptera</taxon>
        <taxon>Endopterygota</taxon>
        <taxon>Lepidoptera</taxon>
        <taxon>Glossata</taxon>
        <taxon>Ditrysia</taxon>
        <taxon>Noctuoidea</taxon>
        <taxon>Erebidae</taxon>
        <taxon>Arctiinae</taxon>
        <taxon>Arctia</taxon>
    </lineage>
</organism>
<sequence length="87" mass="10001">MYLWARALGGRLLNENDRRYVEFVAVIYPGRTGLSLRKLSKAPIVIANVREARDGDTIDAVSCNSVHFGFWPEFFRNSVNDFEFFVV</sequence>
<name>A0A8S0ZN92_ARCPL</name>